<dbReference type="STRING" id="1077348.A0A2G8RQD9"/>
<dbReference type="GO" id="GO:0005739">
    <property type="term" value="C:mitochondrion"/>
    <property type="evidence" value="ECO:0007669"/>
    <property type="project" value="UniProtKB-SubCell"/>
</dbReference>
<dbReference type="InterPro" id="IPR042272">
    <property type="entry name" value="ATP12_ATP_synth-F1-assembly_N"/>
</dbReference>
<dbReference type="PANTHER" id="PTHR21013:SF10">
    <property type="entry name" value="ATP SYNTHASE MITOCHONDRIAL F1 COMPLEX ASSEMBLY FACTOR 2"/>
    <property type="match status" value="1"/>
</dbReference>
<keyword evidence="5" id="KW-0143">Chaperone</keyword>
<evidence type="ECO:0000256" key="2">
    <source>
        <dbReference type="ARBA" id="ARBA00008231"/>
    </source>
</evidence>
<evidence type="ECO:0000313" key="7">
    <source>
        <dbReference type="Proteomes" id="UP000230002"/>
    </source>
</evidence>
<dbReference type="EMBL" id="AYKW01000067">
    <property type="protein sequence ID" value="PIL23719.1"/>
    <property type="molecule type" value="Genomic_DNA"/>
</dbReference>
<organism evidence="6 7">
    <name type="scientific">Ganoderma sinense ZZ0214-1</name>
    <dbReference type="NCBI Taxonomy" id="1077348"/>
    <lineage>
        <taxon>Eukaryota</taxon>
        <taxon>Fungi</taxon>
        <taxon>Dikarya</taxon>
        <taxon>Basidiomycota</taxon>
        <taxon>Agaricomycotina</taxon>
        <taxon>Agaricomycetes</taxon>
        <taxon>Polyporales</taxon>
        <taxon>Polyporaceae</taxon>
        <taxon>Ganoderma</taxon>
    </lineage>
</organism>
<proteinExistence type="inferred from homology"/>
<dbReference type="GO" id="GO:0033615">
    <property type="term" value="P:mitochondrial proton-transporting ATP synthase complex assembly"/>
    <property type="evidence" value="ECO:0007669"/>
    <property type="project" value="TreeGrafter"/>
</dbReference>
<dbReference type="OrthoDB" id="5673at2759"/>
<dbReference type="InterPro" id="IPR011419">
    <property type="entry name" value="ATP12_ATP_synth-F1-assembly"/>
</dbReference>
<dbReference type="Pfam" id="PF07542">
    <property type="entry name" value="ATP12"/>
    <property type="match status" value="1"/>
</dbReference>
<dbReference type="Gene3D" id="1.10.3580.10">
    <property type="entry name" value="ATP12 ATPase"/>
    <property type="match status" value="1"/>
</dbReference>
<evidence type="ECO:0000313" key="6">
    <source>
        <dbReference type="EMBL" id="PIL23719.1"/>
    </source>
</evidence>
<comment type="similarity">
    <text evidence="2">Belongs to the ATP12 family.</text>
</comment>
<reference evidence="6 7" key="1">
    <citation type="journal article" date="2015" name="Sci. Rep.">
        <title>Chromosome-level genome map provides insights into diverse defense mechanisms in the medicinal fungus Ganoderma sinense.</title>
        <authorList>
            <person name="Zhu Y."/>
            <person name="Xu J."/>
            <person name="Sun C."/>
            <person name="Zhou S."/>
            <person name="Xu H."/>
            <person name="Nelson D.R."/>
            <person name="Qian J."/>
            <person name="Song J."/>
            <person name="Luo H."/>
            <person name="Xiang L."/>
            <person name="Li Y."/>
            <person name="Xu Z."/>
            <person name="Ji A."/>
            <person name="Wang L."/>
            <person name="Lu S."/>
            <person name="Hayward A."/>
            <person name="Sun W."/>
            <person name="Li X."/>
            <person name="Schwartz D.C."/>
            <person name="Wang Y."/>
            <person name="Chen S."/>
        </authorList>
    </citation>
    <scope>NUCLEOTIDE SEQUENCE [LARGE SCALE GENOMIC DNA]</scope>
    <source>
        <strain evidence="6 7">ZZ0214-1</strain>
    </source>
</reference>
<dbReference type="Proteomes" id="UP000230002">
    <property type="component" value="Unassembled WGS sequence"/>
</dbReference>
<dbReference type="InterPro" id="IPR023335">
    <property type="entry name" value="ATP12_ortho_dom_sf"/>
</dbReference>
<keyword evidence="3" id="KW-0809">Transit peptide</keyword>
<keyword evidence="4" id="KW-0496">Mitochondrion</keyword>
<accession>A0A2G8RQD9</accession>
<evidence type="ECO:0008006" key="8">
    <source>
        <dbReference type="Google" id="ProtNLM"/>
    </source>
</evidence>
<evidence type="ECO:0000256" key="3">
    <source>
        <dbReference type="ARBA" id="ARBA00022946"/>
    </source>
</evidence>
<comment type="subcellular location">
    <subcellularLocation>
        <location evidence="1">Mitochondrion</location>
    </subcellularLocation>
</comment>
<evidence type="ECO:0000256" key="4">
    <source>
        <dbReference type="ARBA" id="ARBA00023128"/>
    </source>
</evidence>
<keyword evidence="7" id="KW-1185">Reference proteome</keyword>
<protein>
    <recommendedName>
        <fullName evidence="8">ATP12-domain-containing protein</fullName>
    </recommendedName>
</protein>
<dbReference type="SUPFAM" id="SSF160909">
    <property type="entry name" value="ATP12-like"/>
    <property type="match status" value="1"/>
</dbReference>
<comment type="caution">
    <text evidence="6">The sequence shown here is derived from an EMBL/GenBank/DDBJ whole genome shotgun (WGS) entry which is preliminary data.</text>
</comment>
<evidence type="ECO:0000256" key="1">
    <source>
        <dbReference type="ARBA" id="ARBA00004173"/>
    </source>
</evidence>
<sequence length="287" mass="32394">MFRHAVRTFLPLLQNTSRRKIPVRRAVISLARTYATVPESGPAVTATNRAEASLKRFWKDVDIEKRHGGYAVTLDKRPLRTPSGNPLIIPPEKRLVAALIASEWENQTTVLKPHALPMTSLASRALDAFEDEPTREEVRAQLLKYFETDTICYHAGAPVTLVKLQDAHWKPILDWARSAFDVEISTTDALLVPTQPPETILKFNDVLSKFTPWEMAAMERATYTSKSFLIALALVKRHIDVNQAAQAAHVEVNSQIERWGEVEDSHDVDYHDMRRQLGSASCLLADY</sequence>
<dbReference type="AlphaFoldDB" id="A0A2G8RQD9"/>
<dbReference type="Gene3D" id="3.30.2180.10">
    <property type="entry name" value="ATP12-like"/>
    <property type="match status" value="1"/>
</dbReference>
<dbReference type="PANTHER" id="PTHR21013">
    <property type="entry name" value="ATP SYNTHASE MITOCHONDRIAL F1 COMPLEX ASSEMBLY FACTOR 2/ATP12 PROTEIN, MITOCHONDRIAL PRECURSOR"/>
    <property type="match status" value="1"/>
</dbReference>
<evidence type="ECO:0000256" key="5">
    <source>
        <dbReference type="ARBA" id="ARBA00023186"/>
    </source>
</evidence>
<gene>
    <name evidence="6" type="ORF">GSI_13469</name>
</gene>
<name>A0A2G8RQD9_9APHY</name>